<dbReference type="GeneID" id="59330582"/>
<proteinExistence type="predicted"/>
<dbReference type="AlphaFoldDB" id="A0A8H6FB22"/>
<name>A0A8H6FB22_9LECA</name>
<keyword evidence="2" id="KW-1185">Reference proteome</keyword>
<dbReference type="RefSeq" id="XP_037150748.1">
    <property type="nucleotide sequence ID" value="XM_037293095.1"/>
</dbReference>
<comment type="caution">
    <text evidence="1">The sequence shown here is derived from an EMBL/GenBank/DDBJ whole genome shotgun (WGS) entry which is preliminary data.</text>
</comment>
<reference evidence="1 2" key="1">
    <citation type="journal article" date="2020" name="Genomics">
        <title>Complete, high-quality genomes from long-read metagenomic sequencing of two wolf lichen thalli reveals enigmatic genome architecture.</title>
        <authorList>
            <person name="McKenzie S.K."/>
            <person name="Walston R.F."/>
            <person name="Allen J.L."/>
        </authorList>
    </citation>
    <scope>NUCLEOTIDE SEQUENCE [LARGE SCALE GENOMIC DNA]</scope>
    <source>
        <strain evidence="1">WasteWater1</strain>
    </source>
</reference>
<accession>A0A8H6FB22</accession>
<dbReference type="CDD" id="cd18186">
    <property type="entry name" value="BTB_POZ_ZBTB_KLHL-like"/>
    <property type="match status" value="1"/>
</dbReference>
<evidence type="ECO:0000313" key="1">
    <source>
        <dbReference type="EMBL" id="KAF6221313.1"/>
    </source>
</evidence>
<protein>
    <recommendedName>
        <fullName evidence="3">BTB domain-containing protein</fullName>
    </recommendedName>
</protein>
<gene>
    <name evidence="1" type="ORF">HO133_002168</name>
</gene>
<sequence>MADPSLTPAQATKIDADPAGDLVLVIGSGDNQRSIRASSKVLSLASPVLAAMFSPRRFLEGTSLSSSNPPEIYLPEDDPEAVTKFCHIVHFREYHGKQPGPSFNQLRDMAPFCDKYDAGLAFNPWSELWLHARLGSETPGGYGTLLALAYAFDNQENFWTSSRNMIQYDTVERSRDTIDELFTLLPQGLYGKLAVDPLSWQNPDLFSTNYPSFYKASIDQDRKSGLLDLSSAVEHIMARFFQDSPRNLLSEIIQVRAGYVFKELYRLNIWPISTRVESSNLDRIQRAITSFIEQENAAFKQQLITVVDRAVDAQKGLCLWCVRKGNIHSHQGNCHARLRYLCTG</sequence>
<dbReference type="EMBL" id="JACCJB010000014">
    <property type="protein sequence ID" value="KAF6221313.1"/>
    <property type="molecule type" value="Genomic_DNA"/>
</dbReference>
<evidence type="ECO:0000313" key="2">
    <source>
        <dbReference type="Proteomes" id="UP000593566"/>
    </source>
</evidence>
<dbReference type="Gene3D" id="3.30.710.10">
    <property type="entry name" value="Potassium Channel Kv1.1, Chain A"/>
    <property type="match status" value="1"/>
</dbReference>
<dbReference type="Proteomes" id="UP000593566">
    <property type="component" value="Unassembled WGS sequence"/>
</dbReference>
<evidence type="ECO:0008006" key="3">
    <source>
        <dbReference type="Google" id="ProtNLM"/>
    </source>
</evidence>
<organism evidence="1 2">
    <name type="scientific">Letharia lupina</name>
    <dbReference type="NCBI Taxonomy" id="560253"/>
    <lineage>
        <taxon>Eukaryota</taxon>
        <taxon>Fungi</taxon>
        <taxon>Dikarya</taxon>
        <taxon>Ascomycota</taxon>
        <taxon>Pezizomycotina</taxon>
        <taxon>Lecanoromycetes</taxon>
        <taxon>OSLEUM clade</taxon>
        <taxon>Lecanoromycetidae</taxon>
        <taxon>Lecanorales</taxon>
        <taxon>Lecanorineae</taxon>
        <taxon>Parmeliaceae</taxon>
        <taxon>Letharia</taxon>
    </lineage>
</organism>
<dbReference type="InterPro" id="IPR011333">
    <property type="entry name" value="SKP1/BTB/POZ_sf"/>
</dbReference>